<dbReference type="Gene3D" id="3.90.100.10">
    <property type="entry name" value="Orn/Lys/Arg decarboxylase, C-terminal domain"/>
    <property type="match status" value="1"/>
</dbReference>
<keyword evidence="8" id="KW-1185">Reference proteome</keyword>
<evidence type="ECO:0000256" key="5">
    <source>
        <dbReference type="ARBA" id="ARBA00023239"/>
    </source>
</evidence>
<dbReference type="Pfam" id="PF03711">
    <property type="entry name" value="OKR_DC_1_C"/>
    <property type="match status" value="1"/>
</dbReference>
<protein>
    <submittedName>
        <fullName evidence="7">Lysine decarboxylase</fullName>
    </submittedName>
</protein>
<keyword evidence="4" id="KW-0663">Pyridoxal phosphate</keyword>
<comment type="cofactor">
    <cofactor evidence="1">
        <name>pyridoxal 5'-phosphate</name>
        <dbReference type="ChEBI" id="CHEBI:597326"/>
    </cofactor>
</comment>
<keyword evidence="3" id="KW-0210">Decarboxylase</keyword>
<dbReference type="PANTHER" id="PTHR43277:SF4">
    <property type="entry name" value="ARGININE DECARBOXYLASE"/>
    <property type="match status" value="1"/>
</dbReference>
<dbReference type="Proteomes" id="UP000192790">
    <property type="component" value="Unassembled WGS sequence"/>
</dbReference>
<proteinExistence type="inferred from homology"/>
<dbReference type="CDD" id="cd00615">
    <property type="entry name" value="Orn_deC_like"/>
    <property type="match status" value="1"/>
</dbReference>
<evidence type="ECO:0000313" key="8">
    <source>
        <dbReference type="Proteomes" id="UP000192790"/>
    </source>
</evidence>
<evidence type="ECO:0000256" key="1">
    <source>
        <dbReference type="ARBA" id="ARBA00001933"/>
    </source>
</evidence>
<dbReference type="AlphaFoldDB" id="A0A1W2C917"/>
<evidence type="ECO:0000256" key="3">
    <source>
        <dbReference type="ARBA" id="ARBA00022793"/>
    </source>
</evidence>
<dbReference type="InterPro" id="IPR015421">
    <property type="entry name" value="PyrdxlP-dep_Trfase_major"/>
</dbReference>
<sequence>MTMGKSANRQENMPLAEALERYRADRVVSFDVPGHKQGRGNPRLTEFLGKRCLSVDVNSMKPLDNLTHPISVIREAEELAADAFGSKYAFFMVNGTTSAVQAMILYACRRGDKIILPRNVHTSAINALILCGAVPVYVDPGVDRSLGIALGMTPEAVERAIRENPDARAVLVNNPTYYGICPDTVSIAKLARANGLLVLADEAHGTHFSFGEGLPVPAMRAGADMAAVSMHKTGGSLTQSSILLAGERVDPGYLRQIINLTGTTSASYLLMSSLDIARRNLAVEGKETFSKVLALAEYARGEINRLGGYRAFGPDIAGSPGVFGFDRTRLPVFTREIGLAGIEVYDMLRDDYGIQVEFGDLGNILAILSVGDSELMAERLVSALQEIRRLKRRDPSGMFDHEYIPPQVVLPPQEAFYAKRRSLPLADSAGRVCGESVMSYPPGIPVVAPGERITGEIVEYIRYARDRGCRITGTVDPAAESIQVLEE</sequence>
<accession>A0A1W2C917</accession>
<evidence type="ECO:0000256" key="2">
    <source>
        <dbReference type="ARBA" id="ARBA00010671"/>
    </source>
</evidence>
<evidence type="ECO:0000256" key="4">
    <source>
        <dbReference type="ARBA" id="ARBA00022898"/>
    </source>
</evidence>
<evidence type="ECO:0000313" key="7">
    <source>
        <dbReference type="EMBL" id="SMC81745.1"/>
    </source>
</evidence>
<dbReference type="InterPro" id="IPR000310">
    <property type="entry name" value="Orn/Lys/Arg_deCO2ase_major_dom"/>
</dbReference>
<evidence type="ECO:0000259" key="6">
    <source>
        <dbReference type="PROSITE" id="PS00703"/>
    </source>
</evidence>
<dbReference type="InterPro" id="IPR052357">
    <property type="entry name" value="Orn_Lys_Arg_decarboxylase-I"/>
</dbReference>
<dbReference type="Pfam" id="PF01276">
    <property type="entry name" value="OKR_DC_1"/>
    <property type="match status" value="1"/>
</dbReference>
<dbReference type="Gene3D" id="3.40.640.10">
    <property type="entry name" value="Type I PLP-dependent aspartate aminotransferase-like (Major domain)"/>
    <property type="match status" value="1"/>
</dbReference>
<organism evidence="7 8">
    <name type="scientific">Papillibacter cinnamivorans DSM 12816</name>
    <dbReference type="NCBI Taxonomy" id="1122930"/>
    <lineage>
        <taxon>Bacteria</taxon>
        <taxon>Bacillati</taxon>
        <taxon>Bacillota</taxon>
        <taxon>Clostridia</taxon>
        <taxon>Eubacteriales</taxon>
        <taxon>Oscillospiraceae</taxon>
        <taxon>Papillibacter</taxon>
    </lineage>
</organism>
<dbReference type="PROSITE" id="PS00703">
    <property type="entry name" value="OKR_DC_1"/>
    <property type="match status" value="1"/>
</dbReference>
<feature type="domain" description="Orn/Lys/Arg decarboxylases family 1 pyridoxal-P attachment site" evidence="6">
    <location>
        <begin position="227"/>
        <end position="241"/>
    </location>
</feature>
<dbReference type="GO" id="GO:0016831">
    <property type="term" value="F:carboxy-lyase activity"/>
    <property type="evidence" value="ECO:0007669"/>
    <property type="project" value="UniProtKB-KW"/>
</dbReference>
<dbReference type="SUPFAM" id="SSF53383">
    <property type="entry name" value="PLP-dependent transferases"/>
    <property type="match status" value="1"/>
</dbReference>
<name>A0A1W2C917_9FIRM</name>
<dbReference type="InterPro" id="IPR036633">
    <property type="entry name" value="Prn/Lys/Arg_de-COase_C_sf"/>
</dbReference>
<comment type="similarity">
    <text evidence="2">Belongs to the Orn/Lys/Arg decarboxylase class-I family.</text>
</comment>
<keyword evidence="5" id="KW-0456">Lyase</keyword>
<gene>
    <name evidence="7" type="ORF">SAMN02745168_2612</name>
</gene>
<dbReference type="STRING" id="1122930.SAMN02745168_2612"/>
<dbReference type="EMBL" id="FWXW01000008">
    <property type="protein sequence ID" value="SMC81745.1"/>
    <property type="molecule type" value="Genomic_DNA"/>
</dbReference>
<reference evidence="7 8" key="1">
    <citation type="submission" date="2017-04" db="EMBL/GenBank/DDBJ databases">
        <authorList>
            <person name="Afonso C.L."/>
            <person name="Miller P.J."/>
            <person name="Scott M.A."/>
            <person name="Spackman E."/>
            <person name="Goraichik I."/>
            <person name="Dimitrov K.M."/>
            <person name="Suarez D.L."/>
            <person name="Swayne D.E."/>
        </authorList>
    </citation>
    <scope>NUCLEOTIDE SEQUENCE [LARGE SCALE GENOMIC DNA]</scope>
    <source>
        <strain evidence="7 8">DSM 12816</strain>
    </source>
</reference>
<dbReference type="InterPro" id="IPR008286">
    <property type="entry name" value="Prn/Lys/Arg_de-COase_C"/>
</dbReference>
<dbReference type="PANTHER" id="PTHR43277">
    <property type="entry name" value="ARGININE DECARBOXYLASE"/>
    <property type="match status" value="1"/>
</dbReference>
<dbReference type="InterPro" id="IPR015424">
    <property type="entry name" value="PyrdxlP-dep_Trfase"/>
</dbReference>
<dbReference type="SUPFAM" id="SSF55904">
    <property type="entry name" value="Ornithine decarboxylase C-terminal domain"/>
    <property type="match status" value="1"/>
</dbReference>